<evidence type="ECO:0000256" key="4">
    <source>
        <dbReference type="ARBA" id="ARBA00051747"/>
    </source>
</evidence>
<dbReference type="Gene3D" id="3.40.50.10490">
    <property type="entry name" value="Glucose-6-phosphate isomerase like protein, domain 1"/>
    <property type="match status" value="1"/>
</dbReference>
<dbReference type="GO" id="GO:0046348">
    <property type="term" value="P:amino sugar catabolic process"/>
    <property type="evidence" value="ECO:0007669"/>
    <property type="project" value="InterPro"/>
</dbReference>
<comment type="pathway">
    <text evidence="12">Amino-sugar metabolism; N-acetylmuramate degradation.</text>
</comment>
<dbReference type="PANTHER" id="PTHR10088">
    <property type="entry name" value="GLUCOKINASE REGULATORY PROTEIN"/>
    <property type="match status" value="1"/>
</dbReference>
<evidence type="ECO:0000256" key="9">
    <source>
        <dbReference type="ARBA" id="ARBA00070061"/>
    </source>
</evidence>
<proteinExistence type="inferred from homology"/>
<dbReference type="NCBIfam" id="NF003915">
    <property type="entry name" value="PRK05441.1"/>
    <property type="match status" value="1"/>
</dbReference>
<dbReference type="NCBIfam" id="NF009222">
    <property type="entry name" value="PRK12570.1"/>
    <property type="match status" value="1"/>
</dbReference>
<dbReference type="NCBIfam" id="TIGR00274">
    <property type="entry name" value="N-acetylmuramic acid 6-phosphate etherase"/>
    <property type="match status" value="1"/>
</dbReference>
<dbReference type="Gene3D" id="1.10.8.1080">
    <property type="match status" value="1"/>
</dbReference>
<comment type="subunit">
    <text evidence="1 12">Homodimer.</text>
</comment>
<dbReference type="Pfam" id="PF20741">
    <property type="entry name" value="GKRP-like_C"/>
    <property type="match status" value="1"/>
</dbReference>
<dbReference type="FunFam" id="3.40.50.10490:FF:000014">
    <property type="entry name" value="N-acetylmuramic acid 6-phosphate etherase"/>
    <property type="match status" value="1"/>
</dbReference>
<feature type="active site" description="Proton donor" evidence="12">
    <location>
        <position position="86"/>
    </location>
</feature>
<evidence type="ECO:0000256" key="1">
    <source>
        <dbReference type="ARBA" id="ARBA00011738"/>
    </source>
</evidence>
<dbReference type="GO" id="GO:0016803">
    <property type="term" value="F:ether hydrolase activity"/>
    <property type="evidence" value="ECO:0007669"/>
    <property type="project" value="TreeGrafter"/>
</dbReference>
<accession>A0A923RR95</accession>
<comment type="pathway">
    <text evidence="5">Amino-sugar metabolism; 1,6-anhydro-N-acetylmuramate degradation.</text>
</comment>
<dbReference type="Proteomes" id="UP000652477">
    <property type="component" value="Unassembled WGS sequence"/>
</dbReference>
<dbReference type="Pfam" id="PF22645">
    <property type="entry name" value="GKRP_SIS_N"/>
    <property type="match status" value="1"/>
</dbReference>
<keyword evidence="3 12" id="KW-0119">Carbohydrate metabolism</keyword>
<comment type="pathway">
    <text evidence="6">Cell wall biogenesis.</text>
</comment>
<dbReference type="EC" id="4.2.1.126" evidence="8 12"/>
<evidence type="ECO:0000256" key="5">
    <source>
        <dbReference type="ARBA" id="ARBA00060595"/>
    </source>
</evidence>
<feature type="domain" description="SIS" evidence="13">
    <location>
        <begin position="58"/>
        <end position="220"/>
    </location>
</feature>
<dbReference type="HAMAP" id="MF_00068">
    <property type="entry name" value="MurQ"/>
    <property type="match status" value="1"/>
</dbReference>
<reference evidence="14" key="1">
    <citation type="submission" date="2020-08" db="EMBL/GenBank/DDBJ databases">
        <title>Genome public.</title>
        <authorList>
            <person name="Liu C."/>
            <person name="Sun Q."/>
        </authorList>
    </citation>
    <scope>NUCLEOTIDE SEQUENCE</scope>
    <source>
        <strain evidence="14">NSJ-55</strain>
    </source>
</reference>
<dbReference type="InterPro" id="IPR005486">
    <property type="entry name" value="Glucokinase_regulatory_CS"/>
</dbReference>
<dbReference type="PANTHER" id="PTHR10088:SF4">
    <property type="entry name" value="GLUCOKINASE REGULATORY PROTEIN"/>
    <property type="match status" value="1"/>
</dbReference>
<gene>
    <name evidence="12 14" type="primary">murQ</name>
    <name evidence="14" type="ORF">H8S37_15625</name>
</gene>
<evidence type="ECO:0000256" key="11">
    <source>
        <dbReference type="ARBA" id="ARBA00084049"/>
    </source>
</evidence>
<evidence type="ECO:0000256" key="7">
    <source>
        <dbReference type="ARBA" id="ARBA00061234"/>
    </source>
</evidence>
<evidence type="ECO:0000313" key="14">
    <source>
        <dbReference type="EMBL" id="MBC5690346.1"/>
    </source>
</evidence>
<dbReference type="AlphaFoldDB" id="A0A923RR95"/>
<evidence type="ECO:0000256" key="6">
    <source>
        <dbReference type="ARBA" id="ARBA00060672"/>
    </source>
</evidence>
<feature type="active site" evidence="12">
    <location>
        <position position="116"/>
    </location>
</feature>
<comment type="similarity">
    <text evidence="7 12">Belongs to the GCKR-like family. MurNAc-6-P etherase subfamily.</text>
</comment>
<comment type="caution">
    <text evidence="14">The sequence shown here is derived from an EMBL/GenBank/DDBJ whole genome shotgun (WGS) entry which is preliminary data.</text>
</comment>
<dbReference type="CDD" id="cd05007">
    <property type="entry name" value="SIS_Etherase"/>
    <property type="match status" value="1"/>
</dbReference>
<evidence type="ECO:0000256" key="3">
    <source>
        <dbReference type="ARBA" id="ARBA00023277"/>
    </source>
</evidence>
<comment type="function">
    <text evidence="12">Specifically catalyzes the cleavage of the D-lactyl ether substituent of MurNAc 6-phosphate, producing GlcNAc 6-phosphate and D-lactate.</text>
</comment>
<dbReference type="InterPro" id="IPR005488">
    <property type="entry name" value="Etherase_MurQ"/>
</dbReference>
<dbReference type="InterPro" id="IPR046348">
    <property type="entry name" value="SIS_dom_sf"/>
</dbReference>
<evidence type="ECO:0000259" key="13">
    <source>
        <dbReference type="PROSITE" id="PS51464"/>
    </source>
</evidence>
<keyword evidence="15" id="KW-1185">Reference proteome</keyword>
<protein>
    <recommendedName>
        <fullName evidence="9 12">N-acetylmuramic acid 6-phosphate etherase</fullName>
        <shortName evidence="12">MurNAc-6-P etherase</shortName>
        <ecNumber evidence="8 12">4.2.1.126</ecNumber>
    </recommendedName>
    <alternativeName>
        <fullName evidence="11 12">N-acetylmuramic acid 6-phosphate hydrolase</fullName>
    </alternativeName>
    <alternativeName>
        <fullName evidence="10 12">N-acetylmuramic acid 6-phosphate lyase</fullName>
    </alternativeName>
</protein>
<dbReference type="InterPro" id="IPR040190">
    <property type="entry name" value="MURQ/GCKR"/>
</dbReference>
<dbReference type="InterPro" id="IPR001347">
    <property type="entry name" value="SIS_dom"/>
</dbReference>
<dbReference type="EMBL" id="JACOPF010000004">
    <property type="protein sequence ID" value="MBC5690346.1"/>
    <property type="molecule type" value="Genomic_DNA"/>
</dbReference>
<sequence>MDKEQIGRLSTEVCNPRSRQMDRMEICELLTLMNEEDEKAVQAVKEALPEIERAVKEIICALKNGGRLIYVGAGTSGRMGVMDAVECVPTFSTTDEVIAIMAGGEGAFVRAVEGAEDSQELAVEDLRGIGLKKEDVVLAIAASGRTPYCIGALKEARKKKARCMSLACNHDALISQYADVAIEVDAGPEVLTGSTRLKAGTCQKLILNMISTTAMVGIGKVYNNYMVDMKATNYKLADRAKRIVMECTQCSEKQAEEVLKGADGSIKTAVVMLLTGVTRTEAEEKLKISGGFVNRCI</sequence>
<dbReference type="PROSITE" id="PS01272">
    <property type="entry name" value="GCKR"/>
    <property type="match status" value="1"/>
</dbReference>
<organism evidence="14 15">
    <name type="scientific">Mediterraneibacter hominis</name>
    <dbReference type="NCBI Taxonomy" id="2763054"/>
    <lineage>
        <taxon>Bacteria</taxon>
        <taxon>Bacillati</taxon>
        <taxon>Bacillota</taxon>
        <taxon>Clostridia</taxon>
        <taxon>Lachnospirales</taxon>
        <taxon>Lachnospiraceae</taxon>
        <taxon>Mediterraneibacter</taxon>
    </lineage>
</organism>
<name>A0A923RR95_9FIRM</name>
<dbReference type="GO" id="GO:0097367">
    <property type="term" value="F:carbohydrate derivative binding"/>
    <property type="evidence" value="ECO:0007669"/>
    <property type="project" value="InterPro"/>
</dbReference>
<dbReference type="RefSeq" id="WP_186876999.1">
    <property type="nucleotide sequence ID" value="NZ_JACOPF010000004.1"/>
</dbReference>
<dbReference type="FunFam" id="1.10.8.1080:FF:000001">
    <property type="entry name" value="N-acetylmuramic acid 6-phosphate etherase"/>
    <property type="match status" value="1"/>
</dbReference>
<dbReference type="GO" id="GO:0009254">
    <property type="term" value="P:peptidoglycan turnover"/>
    <property type="evidence" value="ECO:0007669"/>
    <property type="project" value="TreeGrafter"/>
</dbReference>
<evidence type="ECO:0000256" key="2">
    <source>
        <dbReference type="ARBA" id="ARBA00023239"/>
    </source>
</evidence>
<evidence type="ECO:0000256" key="12">
    <source>
        <dbReference type="HAMAP-Rule" id="MF_00068"/>
    </source>
</evidence>
<keyword evidence="2 12" id="KW-0456">Lyase</keyword>
<comment type="miscellaneous">
    <text evidence="12">A lyase-type mechanism (elimination/hydration) is suggested for the cleavage of the lactyl ether bond of MurNAc 6-phosphate, with the formation of an alpha,beta-unsaturated aldehyde intermediate with (E)-stereochemistry, followed by the syn addition of water to give product.</text>
</comment>
<evidence type="ECO:0000256" key="10">
    <source>
        <dbReference type="ARBA" id="ARBA00077905"/>
    </source>
</evidence>
<dbReference type="GO" id="GO:0016835">
    <property type="term" value="F:carbon-oxygen lyase activity"/>
    <property type="evidence" value="ECO:0007669"/>
    <property type="project" value="UniProtKB-UniRule"/>
</dbReference>
<dbReference type="SUPFAM" id="SSF53697">
    <property type="entry name" value="SIS domain"/>
    <property type="match status" value="1"/>
</dbReference>
<evidence type="ECO:0000313" key="15">
    <source>
        <dbReference type="Proteomes" id="UP000652477"/>
    </source>
</evidence>
<comment type="catalytic activity">
    <reaction evidence="4 12">
        <text>N-acetyl-D-muramate 6-phosphate + H2O = N-acetyl-D-glucosamine 6-phosphate + (R)-lactate</text>
        <dbReference type="Rhea" id="RHEA:26410"/>
        <dbReference type="ChEBI" id="CHEBI:15377"/>
        <dbReference type="ChEBI" id="CHEBI:16004"/>
        <dbReference type="ChEBI" id="CHEBI:57513"/>
        <dbReference type="ChEBI" id="CHEBI:58722"/>
        <dbReference type="EC" id="4.2.1.126"/>
    </reaction>
</comment>
<dbReference type="PROSITE" id="PS51464">
    <property type="entry name" value="SIS"/>
    <property type="match status" value="1"/>
</dbReference>
<evidence type="ECO:0000256" key="8">
    <source>
        <dbReference type="ARBA" id="ARBA00067056"/>
    </source>
</evidence>